<accession>A0ABX9GI69</accession>
<comment type="caution">
    <text evidence="3">The sequence shown here is derived from an EMBL/GenBank/DDBJ whole genome shotgun (WGS) entry which is preliminary data.</text>
</comment>
<keyword evidence="2" id="KW-0732">Signal</keyword>
<keyword evidence="4" id="KW-1185">Reference proteome</keyword>
<evidence type="ECO:0000256" key="1">
    <source>
        <dbReference type="SAM" id="MobiDB-lite"/>
    </source>
</evidence>
<gene>
    <name evidence="3" type="ORF">DFP87_101285</name>
</gene>
<feature type="region of interest" description="Disordered" evidence="1">
    <location>
        <begin position="110"/>
        <end position="132"/>
    </location>
</feature>
<sequence length="519" mass="57988">MMLSRLSLLRLAPLLLLPLASAAVAQPSGAVTTTAADSRLRNAALVNRITWGATPAELARIQEIGAERYLQAQLHPDPRAKLPQEVQQQIDALSIYHVSDKDAQAQQRKMRQDARDLPQAAKQKALQESRRISRERADETAYRAIWRALYSPNQLQEQMTWFWTNHFSVFSGKGDIGTYLAQYEEQAIRPYALGKFRDMLRATVRSPAMLVYLDNTRNIKGHLNENYARELMELHTLGIKGGYTQNDVQELARILTGLGVRNSDKPPQVKPDLRDQLVQDGLFQFHPERHDAGDKVFLGHRIKGGGLDEVDQAIDLLARHPATARFVSEKLAAYFLGNAPSAQLVDQMAKTFLAKDGDVAATLQTLYASPEFADSLKTGVFKDPVHYVYSSMRLAYADSPPVRNPKAAMSLLRQMGQGLYQRKTPDGYPLAMSDWSGSGQMTQRFEIARTIAAAPLVFYRTQNDPDKVAPPRIGRLLNSITELGLFTNLSRSTRDAIAQAKTPADANTYLLASPEFMRR</sequence>
<organism evidence="3 4">
    <name type="scientific">Achromobacter marplatensis</name>
    <dbReference type="NCBI Taxonomy" id="470868"/>
    <lineage>
        <taxon>Bacteria</taxon>
        <taxon>Pseudomonadati</taxon>
        <taxon>Pseudomonadota</taxon>
        <taxon>Betaproteobacteria</taxon>
        <taxon>Burkholderiales</taxon>
        <taxon>Alcaligenaceae</taxon>
        <taxon>Achromobacter</taxon>
    </lineage>
</organism>
<evidence type="ECO:0000313" key="4">
    <source>
        <dbReference type="Proteomes" id="UP000252124"/>
    </source>
</evidence>
<feature type="signal peptide" evidence="2">
    <location>
        <begin position="1"/>
        <end position="25"/>
    </location>
</feature>
<dbReference type="Proteomes" id="UP000252124">
    <property type="component" value="Unassembled WGS sequence"/>
</dbReference>
<dbReference type="InterPro" id="IPR014917">
    <property type="entry name" value="DUF1800"/>
</dbReference>
<protein>
    <submittedName>
        <fullName evidence="3">Uncharacterized protein (DUF1800 family)</fullName>
    </submittedName>
</protein>
<proteinExistence type="predicted"/>
<name>A0ABX9GI69_9BURK</name>
<dbReference type="EMBL" id="QNRM01000001">
    <property type="protein sequence ID" value="RBP23776.1"/>
    <property type="molecule type" value="Genomic_DNA"/>
</dbReference>
<evidence type="ECO:0000256" key="2">
    <source>
        <dbReference type="SAM" id="SignalP"/>
    </source>
</evidence>
<dbReference type="Pfam" id="PF08811">
    <property type="entry name" value="DUF1800"/>
    <property type="match status" value="1"/>
</dbReference>
<reference evidence="3 4" key="1">
    <citation type="submission" date="2018-06" db="EMBL/GenBank/DDBJ databases">
        <title>Genomic Encyclopedia of Type Strains, Phase III (KMG-III): the genomes of soil and plant-associated and newly described type strains.</title>
        <authorList>
            <person name="Whitman W."/>
        </authorList>
    </citation>
    <scope>NUCLEOTIDE SEQUENCE [LARGE SCALE GENOMIC DNA]</scope>
    <source>
        <strain evidence="3 4">CECT 7342</strain>
    </source>
</reference>
<evidence type="ECO:0000313" key="3">
    <source>
        <dbReference type="EMBL" id="RBP23776.1"/>
    </source>
</evidence>
<feature type="chain" id="PRO_5047231923" evidence="2">
    <location>
        <begin position="26"/>
        <end position="519"/>
    </location>
</feature>